<sequence>MKKLLVIIALSLSVGTCKKDCPEPESKKERIKRPDPRDRPVVDTTVKPPKPI</sequence>
<name>A0ABR6EUR8_9SPHI</name>
<feature type="compositionally biased region" description="Low complexity" evidence="1">
    <location>
        <begin position="42"/>
        <end position="52"/>
    </location>
</feature>
<comment type="caution">
    <text evidence="2">The sequence shown here is derived from an EMBL/GenBank/DDBJ whole genome shotgun (WGS) entry which is preliminary data.</text>
</comment>
<evidence type="ECO:0000313" key="3">
    <source>
        <dbReference type="Proteomes" id="UP000636110"/>
    </source>
</evidence>
<evidence type="ECO:0000313" key="2">
    <source>
        <dbReference type="EMBL" id="MBB2148797.1"/>
    </source>
</evidence>
<keyword evidence="3" id="KW-1185">Reference proteome</keyword>
<organism evidence="2 3">
    <name type="scientific">Pedobacter gandavensis</name>
    <dbReference type="NCBI Taxonomy" id="2679963"/>
    <lineage>
        <taxon>Bacteria</taxon>
        <taxon>Pseudomonadati</taxon>
        <taxon>Bacteroidota</taxon>
        <taxon>Sphingobacteriia</taxon>
        <taxon>Sphingobacteriales</taxon>
        <taxon>Sphingobacteriaceae</taxon>
        <taxon>Pedobacter</taxon>
    </lineage>
</organism>
<proteinExistence type="predicted"/>
<evidence type="ECO:0000256" key="1">
    <source>
        <dbReference type="SAM" id="MobiDB-lite"/>
    </source>
</evidence>
<gene>
    <name evidence="2" type="ORF">GM920_07720</name>
</gene>
<feature type="region of interest" description="Disordered" evidence="1">
    <location>
        <begin position="18"/>
        <end position="52"/>
    </location>
</feature>
<evidence type="ECO:0008006" key="4">
    <source>
        <dbReference type="Google" id="ProtNLM"/>
    </source>
</evidence>
<protein>
    <recommendedName>
        <fullName evidence="4">Lipoprotein</fullName>
    </recommendedName>
</protein>
<dbReference type="RefSeq" id="WP_182955127.1">
    <property type="nucleotide sequence ID" value="NZ_WNXC01000001.1"/>
</dbReference>
<reference evidence="2 3" key="1">
    <citation type="submission" date="2019-11" db="EMBL/GenBank/DDBJ databases">
        <title>Description of Pedobacter sp. LMG 31462T.</title>
        <authorList>
            <person name="Carlier A."/>
            <person name="Qi S."/>
            <person name="Vandamme P."/>
        </authorList>
    </citation>
    <scope>NUCLEOTIDE SEQUENCE [LARGE SCALE GENOMIC DNA]</scope>
    <source>
        <strain evidence="2 3">LMG 31462</strain>
    </source>
</reference>
<accession>A0ABR6EUR8</accession>
<dbReference type="EMBL" id="WNXC01000001">
    <property type="protein sequence ID" value="MBB2148797.1"/>
    <property type="molecule type" value="Genomic_DNA"/>
</dbReference>
<feature type="compositionally biased region" description="Basic and acidic residues" evidence="1">
    <location>
        <begin position="18"/>
        <end position="41"/>
    </location>
</feature>
<dbReference type="Proteomes" id="UP000636110">
    <property type="component" value="Unassembled WGS sequence"/>
</dbReference>